<feature type="domain" description="Methylase-associated X1" evidence="1">
    <location>
        <begin position="79"/>
        <end position="163"/>
    </location>
</feature>
<dbReference type="Gene3D" id="3.10.590.10">
    <property type="entry name" value="ph1033 like domains"/>
    <property type="match status" value="1"/>
</dbReference>
<dbReference type="Proteomes" id="UP000258707">
    <property type="component" value="Plasmid pAArc1-01"/>
</dbReference>
<gene>
    <name evidence="2" type="ORF">AArc1_4053</name>
</gene>
<dbReference type="AlphaFoldDB" id="A0A346P9H5"/>
<dbReference type="RefSeq" id="WP_186336576.1">
    <property type="nucleotide sequence ID" value="NZ_CP024045.1"/>
</dbReference>
<dbReference type="InterPro" id="IPR015947">
    <property type="entry name" value="PUA-like_sf"/>
</dbReference>
<dbReference type="GeneID" id="37636648"/>
<accession>A0A346P9H5</accession>
<keyword evidence="2" id="KW-0614">Plasmid</keyword>
<dbReference type="Pfam" id="PF20296">
    <property type="entry name" value="MTaX1"/>
    <property type="match status" value="1"/>
</dbReference>
<name>A0A346P9H5_9EURY</name>
<geneLocation type="plasmid" evidence="3">
    <name>paarc1-01</name>
</geneLocation>
<dbReference type="KEGG" id="nan:AArc1_4053"/>
<reference evidence="2 3" key="1">
    <citation type="submission" date="2017-10" db="EMBL/GenBank/DDBJ databases">
        <title>Phenotypic and genomic properties of facultatively anaerobic sulfur-reducing natronoarchaea from hypersaline soda lakes.</title>
        <authorList>
            <person name="Sorokin D.Y."/>
            <person name="Kublanov I.V."/>
            <person name="Roman P."/>
            <person name="Sinninghe Damste J.S."/>
            <person name="Golyshin P.N."/>
            <person name="Rojo D."/>
            <person name="Ciordia S."/>
            <person name="Mena Md.C."/>
            <person name="Ferrer M."/>
            <person name="Messina E."/>
            <person name="Smedile F."/>
            <person name="La Spada G."/>
            <person name="La Cono V."/>
            <person name="Yakimov M.M."/>
        </authorList>
    </citation>
    <scope>NUCLEOTIDE SEQUENCE [LARGE SCALE GENOMIC DNA]</scope>
    <source>
        <strain evidence="2 3">AArc1</strain>
        <plasmid evidence="3">paarc1-01</plasmid>
    </source>
</reference>
<dbReference type="EMBL" id="CP024045">
    <property type="protein sequence ID" value="AXR76170.1"/>
    <property type="molecule type" value="Genomic_DNA"/>
</dbReference>
<proteinExistence type="predicted"/>
<protein>
    <submittedName>
        <fullName evidence="2">ATPase</fullName>
    </submittedName>
</protein>
<dbReference type="SUPFAM" id="SSF88697">
    <property type="entry name" value="PUA domain-like"/>
    <property type="match status" value="1"/>
</dbReference>
<sequence>MSESLSSRTVREKILELLHDRIISHSSIEEQPFKVEFEDPLPNKICFYLYGLGIADEGHGYTINVRLDKTNEDGNIITDPPEDHLAILGGYNRDYEVFVFWDDDLYYDYGPEESQPYTPYVKEETIEEAARTGLSTQRRDHRERGEGGETVIAVDEDHLVDALLMRNRLFKIRRILHDVLPEGWRDSSARAQIIERVVDIFLEETSRDNPTKERRETAQKIVKEDRGDNLDTIQNKFRGELWEHRDRPSSGYQQEYLDPALEKVEARWRDDIDIEELLDEEDGPQHPLITHIHENKSSTSIYTFSASPDHWLTSARYNAIPFSEDDRELYDDLSSGDIVFFYSERETVNEELPKQPVGLIGATIIDEKKEDDQWWQEHEDGEDHPLVASFSRVFYTGSVEKFDYNLENSR</sequence>
<dbReference type="InterPro" id="IPR046894">
    <property type="entry name" value="MTaX1"/>
</dbReference>
<evidence type="ECO:0000313" key="3">
    <source>
        <dbReference type="Proteomes" id="UP000258707"/>
    </source>
</evidence>
<evidence type="ECO:0000259" key="1">
    <source>
        <dbReference type="Pfam" id="PF20296"/>
    </source>
</evidence>
<evidence type="ECO:0000313" key="2">
    <source>
        <dbReference type="EMBL" id="AXR76170.1"/>
    </source>
</evidence>
<organism evidence="2 3">
    <name type="scientific">Natrarchaeobaculum sulfurireducens</name>
    <dbReference type="NCBI Taxonomy" id="2044521"/>
    <lineage>
        <taxon>Archaea</taxon>
        <taxon>Methanobacteriati</taxon>
        <taxon>Methanobacteriota</taxon>
        <taxon>Stenosarchaea group</taxon>
        <taxon>Halobacteria</taxon>
        <taxon>Halobacteriales</taxon>
        <taxon>Natrialbaceae</taxon>
        <taxon>Natrarchaeobaculum</taxon>
    </lineage>
</organism>